<reference evidence="7 8" key="1">
    <citation type="submission" date="2023-12" db="EMBL/GenBank/DDBJ databases">
        <title>Friends and Foes: Symbiotic and Algicidal bacterial influence on Karenia brevis blooms.</title>
        <authorList>
            <person name="Fei C."/>
            <person name="Mohamed A.R."/>
            <person name="Booker A."/>
            <person name="Arshad M."/>
            <person name="Klass S."/>
            <person name="Ahn S."/>
            <person name="Gilbert P.M."/>
            <person name="Heil C.A."/>
            <person name="Martinez J.M."/>
            <person name="Amin S.A."/>
        </authorList>
    </citation>
    <scope>NUCLEOTIDE SEQUENCE [LARGE SCALE GENOMIC DNA]</scope>
    <source>
        <strain evidence="7 8">CE15</strain>
    </source>
</reference>
<dbReference type="InterPro" id="IPR009057">
    <property type="entry name" value="Homeodomain-like_sf"/>
</dbReference>
<dbReference type="Gene3D" id="1.10.10.60">
    <property type="entry name" value="Homeodomain-like"/>
    <property type="match status" value="1"/>
</dbReference>
<evidence type="ECO:0000256" key="1">
    <source>
        <dbReference type="ARBA" id="ARBA00009913"/>
    </source>
</evidence>
<dbReference type="Pfam" id="PF02796">
    <property type="entry name" value="HTH_7"/>
    <property type="match status" value="1"/>
</dbReference>
<dbReference type="EMBL" id="JBAWKS010000001">
    <property type="protein sequence ID" value="MEI4550539.1"/>
    <property type="molecule type" value="Genomic_DNA"/>
</dbReference>
<gene>
    <name evidence="7" type="ORF">WAE96_12790</name>
</gene>
<dbReference type="Gene3D" id="3.40.50.1390">
    <property type="entry name" value="Resolvase, N-terminal catalytic domain"/>
    <property type="match status" value="1"/>
</dbReference>
<comment type="caution">
    <text evidence="7">The sequence shown here is derived from an EMBL/GenBank/DDBJ whole genome shotgun (WGS) entry which is preliminary data.</text>
</comment>
<feature type="active site" description="O-(5'-phospho-DNA)-serine intermediate" evidence="5">
    <location>
        <position position="11"/>
    </location>
</feature>
<dbReference type="SMART" id="SM00857">
    <property type="entry name" value="Resolvase"/>
    <property type="match status" value="1"/>
</dbReference>
<dbReference type="InterPro" id="IPR050639">
    <property type="entry name" value="SSR_resolvase"/>
</dbReference>
<sequence length="188" mass="21351">MTKQIGYIRVSSVDQNTARQLIDIKLDKTFVDKCSGKDTNRPALKQLIEYAREGDVVHCHDISRMARNTEDLLRLVRLFTEQGISLKFYKEHLDFAGTNNPTQELILTLLGAIYQFERSMILERQREGIAIAKANGKYKGKGINKELHERIRLMYSEGLNKMQIAKALGCARATVYKALAGNQEVNCS</sequence>
<dbReference type="InterPro" id="IPR006120">
    <property type="entry name" value="Resolvase_HTH_dom"/>
</dbReference>
<evidence type="ECO:0000259" key="6">
    <source>
        <dbReference type="PROSITE" id="PS51736"/>
    </source>
</evidence>
<dbReference type="CDD" id="cd03768">
    <property type="entry name" value="SR_ResInv"/>
    <property type="match status" value="1"/>
</dbReference>
<dbReference type="Pfam" id="PF00239">
    <property type="entry name" value="Resolvase"/>
    <property type="match status" value="1"/>
</dbReference>
<keyword evidence="8" id="KW-1185">Reference proteome</keyword>
<dbReference type="PROSITE" id="PS00397">
    <property type="entry name" value="RECOMBINASES_1"/>
    <property type="match status" value="1"/>
</dbReference>
<dbReference type="PROSITE" id="PS51736">
    <property type="entry name" value="RECOMBINASES_3"/>
    <property type="match status" value="1"/>
</dbReference>
<name>A0ABU8EU86_9GAMM</name>
<proteinExistence type="inferred from homology"/>
<keyword evidence="3" id="KW-0238">DNA-binding</keyword>
<dbReference type="PANTHER" id="PTHR30461">
    <property type="entry name" value="DNA-INVERTASE FROM LAMBDOID PROPHAGE"/>
    <property type="match status" value="1"/>
</dbReference>
<evidence type="ECO:0000313" key="8">
    <source>
        <dbReference type="Proteomes" id="UP001382455"/>
    </source>
</evidence>
<comment type="similarity">
    <text evidence="1">Belongs to the site-specific recombinase resolvase family.</text>
</comment>
<dbReference type="SUPFAM" id="SSF46689">
    <property type="entry name" value="Homeodomain-like"/>
    <property type="match status" value="1"/>
</dbReference>
<evidence type="ECO:0000256" key="2">
    <source>
        <dbReference type="ARBA" id="ARBA00022908"/>
    </source>
</evidence>
<feature type="domain" description="Resolvase/invertase-type recombinase catalytic" evidence="6">
    <location>
        <begin position="3"/>
        <end position="136"/>
    </location>
</feature>
<accession>A0ABU8EU86</accession>
<keyword evidence="4" id="KW-0233">DNA recombination</keyword>
<dbReference type="InterPro" id="IPR006119">
    <property type="entry name" value="Resolv_N"/>
</dbReference>
<dbReference type="RefSeq" id="WP_336435695.1">
    <property type="nucleotide sequence ID" value="NZ_JBAWKS010000001.1"/>
</dbReference>
<protein>
    <submittedName>
        <fullName evidence="7">Recombinase family protein</fullName>
    </submittedName>
</protein>
<dbReference type="SUPFAM" id="SSF53041">
    <property type="entry name" value="Resolvase-like"/>
    <property type="match status" value="1"/>
</dbReference>
<evidence type="ECO:0000256" key="4">
    <source>
        <dbReference type="ARBA" id="ARBA00023172"/>
    </source>
</evidence>
<evidence type="ECO:0000256" key="3">
    <source>
        <dbReference type="ARBA" id="ARBA00023125"/>
    </source>
</evidence>
<dbReference type="InterPro" id="IPR036162">
    <property type="entry name" value="Resolvase-like_N_sf"/>
</dbReference>
<dbReference type="PANTHER" id="PTHR30461:SF26">
    <property type="entry name" value="RESOLVASE HOMOLOG YNEB"/>
    <property type="match status" value="1"/>
</dbReference>
<keyword evidence="2" id="KW-0229">DNA integration</keyword>
<dbReference type="Proteomes" id="UP001382455">
    <property type="component" value="Unassembled WGS sequence"/>
</dbReference>
<organism evidence="7 8">
    <name type="scientific">Pseudoalteromonas spongiae</name>
    <dbReference type="NCBI Taxonomy" id="298657"/>
    <lineage>
        <taxon>Bacteria</taxon>
        <taxon>Pseudomonadati</taxon>
        <taxon>Pseudomonadota</taxon>
        <taxon>Gammaproteobacteria</taxon>
        <taxon>Alteromonadales</taxon>
        <taxon>Pseudoalteromonadaceae</taxon>
        <taxon>Pseudoalteromonas</taxon>
    </lineage>
</organism>
<evidence type="ECO:0000256" key="5">
    <source>
        <dbReference type="PROSITE-ProRule" id="PRU10137"/>
    </source>
</evidence>
<dbReference type="InterPro" id="IPR006118">
    <property type="entry name" value="Recombinase_CS"/>
</dbReference>
<evidence type="ECO:0000313" key="7">
    <source>
        <dbReference type="EMBL" id="MEI4550539.1"/>
    </source>
</evidence>